<dbReference type="GO" id="GO:0000428">
    <property type="term" value="C:DNA-directed RNA polymerase complex"/>
    <property type="evidence" value="ECO:0007669"/>
    <property type="project" value="UniProtKB-KW"/>
</dbReference>
<gene>
    <name evidence="8" type="ORF">GSCOC_T00001458001</name>
</gene>
<reference evidence="9" key="1">
    <citation type="journal article" date="2014" name="Science">
        <title>The coffee genome provides insight into the convergent evolution of caffeine biosynthesis.</title>
        <authorList>
            <person name="Denoeud F."/>
            <person name="Carretero-Paulet L."/>
            <person name="Dereeper A."/>
            <person name="Droc G."/>
            <person name="Guyot R."/>
            <person name="Pietrella M."/>
            <person name="Zheng C."/>
            <person name="Alberti A."/>
            <person name="Anthony F."/>
            <person name="Aprea G."/>
            <person name="Aury J.M."/>
            <person name="Bento P."/>
            <person name="Bernard M."/>
            <person name="Bocs S."/>
            <person name="Campa C."/>
            <person name="Cenci A."/>
            <person name="Combes M.C."/>
            <person name="Crouzillat D."/>
            <person name="Da Silva C."/>
            <person name="Daddiego L."/>
            <person name="De Bellis F."/>
            <person name="Dussert S."/>
            <person name="Garsmeur O."/>
            <person name="Gayraud T."/>
            <person name="Guignon V."/>
            <person name="Jahn K."/>
            <person name="Jamilloux V."/>
            <person name="Joet T."/>
            <person name="Labadie K."/>
            <person name="Lan T."/>
            <person name="Leclercq J."/>
            <person name="Lepelley M."/>
            <person name="Leroy T."/>
            <person name="Li L.T."/>
            <person name="Librado P."/>
            <person name="Lopez L."/>
            <person name="Munoz A."/>
            <person name="Noel B."/>
            <person name="Pallavicini A."/>
            <person name="Perrotta G."/>
            <person name="Poncet V."/>
            <person name="Pot D."/>
            <person name="Priyono X."/>
            <person name="Rigoreau M."/>
            <person name="Rouard M."/>
            <person name="Rozas J."/>
            <person name="Tranchant-Dubreuil C."/>
            <person name="VanBuren R."/>
            <person name="Zhang Q."/>
            <person name="Andrade A.C."/>
            <person name="Argout X."/>
            <person name="Bertrand B."/>
            <person name="de Kochko A."/>
            <person name="Graziosi G."/>
            <person name="Henry R.J."/>
            <person name="Jayarama X."/>
            <person name="Ming R."/>
            <person name="Nagai C."/>
            <person name="Rounsley S."/>
            <person name="Sankoff D."/>
            <person name="Giuliano G."/>
            <person name="Albert V.A."/>
            <person name="Wincker P."/>
            <person name="Lashermes P."/>
        </authorList>
    </citation>
    <scope>NUCLEOTIDE SEQUENCE [LARGE SCALE GENOMIC DNA]</scope>
    <source>
        <strain evidence="9">cv. DH200-94</strain>
    </source>
</reference>
<dbReference type="AlphaFoldDB" id="A0A068VHI4"/>
<evidence type="ECO:0000256" key="2">
    <source>
        <dbReference type="ARBA" id="ARBA00022478"/>
    </source>
</evidence>
<dbReference type="STRING" id="49390.A0A068VHI4"/>
<dbReference type="Proteomes" id="UP000295252">
    <property type="component" value="Unassembled WGS sequence"/>
</dbReference>
<dbReference type="OMA" id="TEVQVYH"/>
<dbReference type="InParanoid" id="A0A068VHI4"/>
<evidence type="ECO:0000256" key="5">
    <source>
        <dbReference type="ARBA" id="ARBA00022723"/>
    </source>
</evidence>
<dbReference type="InterPro" id="IPR015700">
    <property type="entry name" value="RPC1"/>
</dbReference>
<keyword evidence="6" id="KW-0862">Zinc</keyword>
<dbReference type="InterPro" id="IPR044893">
    <property type="entry name" value="RNA_pol_Rpb1_clamp_domain"/>
</dbReference>
<evidence type="ECO:0000256" key="3">
    <source>
        <dbReference type="ARBA" id="ARBA00022679"/>
    </source>
</evidence>
<evidence type="ECO:0000256" key="4">
    <source>
        <dbReference type="ARBA" id="ARBA00022695"/>
    </source>
</evidence>
<dbReference type="OrthoDB" id="1728298at2759"/>
<keyword evidence="9" id="KW-1185">Reference proteome</keyword>
<sequence>MTRITQAPIQFTKQPYIEDVGPRKIESIQFSTFGESEILKATEVQVYHGVYYDSAKKPWENGLLDPHMVSYLMFIVSFNSDELFLRMMN</sequence>
<dbReference type="GO" id="GO:0046872">
    <property type="term" value="F:metal ion binding"/>
    <property type="evidence" value="ECO:0007669"/>
    <property type="project" value="UniProtKB-KW"/>
</dbReference>
<evidence type="ECO:0000256" key="6">
    <source>
        <dbReference type="ARBA" id="ARBA00022833"/>
    </source>
</evidence>
<evidence type="ECO:0000313" key="8">
    <source>
        <dbReference type="EMBL" id="CDP20049.1"/>
    </source>
</evidence>
<accession>A0A068VHI4</accession>
<protein>
    <recommendedName>
        <fullName evidence="1">DNA-directed RNA polymerase</fullName>
        <ecNumber evidence="1">2.7.7.6</ecNumber>
    </recommendedName>
</protein>
<dbReference type="SUPFAM" id="SSF64484">
    <property type="entry name" value="beta and beta-prime subunits of DNA dependent RNA-polymerase"/>
    <property type="match status" value="1"/>
</dbReference>
<evidence type="ECO:0000256" key="1">
    <source>
        <dbReference type="ARBA" id="ARBA00012418"/>
    </source>
</evidence>
<keyword evidence="2" id="KW-0240">DNA-directed RNA polymerase</keyword>
<keyword evidence="3" id="KW-0808">Transferase</keyword>
<dbReference type="EMBL" id="HG739940">
    <property type="protein sequence ID" value="CDP20049.1"/>
    <property type="molecule type" value="Genomic_DNA"/>
</dbReference>
<name>A0A068VHI4_COFCA</name>
<dbReference type="PANTHER" id="PTHR48446:SF1">
    <property type="entry name" value="DNA-DIRECTED RNA POLYMERASE SUBUNIT BETA' N-TERMINAL SECTION"/>
    <property type="match status" value="1"/>
</dbReference>
<keyword evidence="4" id="KW-0548">Nucleotidyltransferase</keyword>
<keyword evidence="7" id="KW-0804">Transcription</keyword>
<dbReference type="PhylomeDB" id="A0A068VHI4"/>
<dbReference type="GO" id="GO:0003899">
    <property type="term" value="F:DNA-directed RNA polymerase activity"/>
    <property type="evidence" value="ECO:0007669"/>
    <property type="project" value="UniProtKB-EC"/>
</dbReference>
<dbReference type="PANTHER" id="PTHR48446">
    <property type="entry name" value="DNA-DIRECTED RNA POLYMERASE SUBUNIT BETA' N-TERMINAL SECTION"/>
    <property type="match status" value="1"/>
</dbReference>
<dbReference type="Gene3D" id="4.10.860.120">
    <property type="entry name" value="RNA polymerase II, clamp domain"/>
    <property type="match status" value="1"/>
</dbReference>
<organism evidence="8 9">
    <name type="scientific">Coffea canephora</name>
    <name type="common">Robusta coffee</name>
    <dbReference type="NCBI Taxonomy" id="49390"/>
    <lineage>
        <taxon>Eukaryota</taxon>
        <taxon>Viridiplantae</taxon>
        <taxon>Streptophyta</taxon>
        <taxon>Embryophyta</taxon>
        <taxon>Tracheophyta</taxon>
        <taxon>Spermatophyta</taxon>
        <taxon>Magnoliopsida</taxon>
        <taxon>eudicotyledons</taxon>
        <taxon>Gunneridae</taxon>
        <taxon>Pentapetalae</taxon>
        <taxon>asterids</taxon>
        <taxon>lamiids</taxon>
        <taxon>Gentianales</taxon>
        <taxon>Rubiaceae</taxon>
        <taxon>Ixoroideae</taxon>
        <taxon>Gardenieae complex</taxon>
        <taxon>Bertiereae - Coffeeae clade</taxon>
        <taxon>Coffeeae</taxon>
        <taxon>Coffea</taxon>
    </lineage>
</organism>
<dbReference type="EC" id="2.7.7.6" evidence="1"/>
<dbReference type="Gramene" id="CDP20049">
    <property type="protein sequence ID" value="CDP20049"/>
    <property type="gene ID" value="GSCOC_T00001458001"/>
</dbReference>
<evidence type="ECO:0000313" key="9">
    <source>
        <dbReference type="Proteomes" id="UP000295252"/>
    </source>
</evidence>
<evidence type="ECO:0000256" key="7">
    <source>
        <dbReference type="ARBA" id="ARBA00023163"/>
    </source>
</evidence>
<proteinExistence type="predicted"/>
<keyword evidence="5" id="KW-0479">Metal-binding</keyword>